<dbReference type="PANTHER" id="PTHR17604:SF7">
    <property type="entry name" value="TONDU-DOMAIN-CONTAINING GROWTH INHIBITOR, ISOFORM A"/>
    <property type="match status" value="1"/>
</dbReference>
<protein>
    <recommendedName>
        <fullName evidence="3">Transcription cofactor vestigial-like protein 4</fullName>
    </recommendedName>
</protein>
<evidence type="ECO:0008006" key="3">
    <source>
        <dbReference type="Google" id="ProtNLM"/>
    </source>
</evidence>
<feature type="region of interest" description="Disordered" evidence="1">
    <location>
        <begin position="51"/>
        <end position="75"/>
    </location>
</feature>
<evidence type="ECO:0000313" key="2">
    <source>
        <dbReference type="EMBL" id="CAD7204982.1"/>
    </source>
</evidence>
<organism evidence="2">
    <name type="scientific">Timema douglasi</name>
    <name type="common">Walking stick</name>
    <dbReference type="NCBI Taxonomy" id="61478"/>
    <lineage>
        <taxon>Eukaryota</taxon>
        <taxon>Metazoa</taxon>
        <taxon>Ecdysozoa</taxon>
        <taxon>Arthropoda</taxon>
        <taxon>Hexapoda</taxon>
        <taxon>Insecta</taxon>
        <taxon>Pterygota</taxon>
        <taxon>Neoptera</taxon>
        <taxon>Polyneoptera</taxon>
        <taxon>Phasmatodea</taxon>
        <taxon>Timematodea</taxon>
        <taxon>Timematoidea</taxon>
        <taxon>Timematidae</taxon>
        <taxon>Timema</taxon>
    </lineage>
</organism>
<feature type="region of interest" description="Disordered" evidence="1">
    <location>
        <begin position="89"/>
        <end position="116"/>
    </location>
</feature>
<reference evidence="2" key="1">
    <citation type="submission" date="2020-11" db="EMBL/GenBank/DDBJ databases">
        <authorList>
            <person name="Tran Van P."/>
        </authorList>
    </citation>
    <scope>NUCLEOTIDE SEQUENCE</scope>
</reference>
<accession>A0A7R8ZGT5</accession>
<proteinExistence type="predicted"/>
<dbReference type="InterPro" id="IPR006627">
    <property type="entry name" value="TDU_repeat"/>
</dbReference>
<dbReference type="GO" id="GO:0001223">
    <property type="term" value="F:transcription coactivator binding"/>
    <property type="evidence" value="ECO:0007669"/>
    <property type="project" value="TreeGrafter"/>
</dbReference>
<dbReference type="SMART" id="SM00711">
    <property type="entry name" value="TDU"/>
    <property type="match status" value="2"/>
</dbReference>
<dbReference type="InterPro" id="IPR028184">
    <property type="entry name" value="VGLL4"/>
</dbReference>
<dbReference type="AlphaFoldDB" id="A0A7R8ZGT5"/>
<dbReference type="Pfam" id="PF15245">
    <property type="entry name" value="VGLL4"/>
    <property type="match status" value="1"/>
</dbReference>
<dbReference type="EMBL" id="OA573663">
    <property type="protein sequence ID" value="CAD7204982.1"/>
    <property type="molecule type" value="Genomic_DNA"/>
</dbReference>
<dbReference type="GO" id="GO:0045892">
    <property type="term" value="P:negative regulation of DNA-templated transcription"/>
    <property type="evidence" value="ECO:0007669"/>
    <property type="project" value="TreeGrafter"/>
</dbReference>
<feature type="compositionally biased region" description="Low complexity" evidence="1">
    <location>
        <begin position="184"/>
        <end position="197"/>
    </location>
</feature>
<feature type="region of interest" description="Disordered" evidence="1">
    <location>
        <begin position="171"/>
        <end position="212"/>
    </location>
</feature>
<evidence type="ECO:0000256" key="1">
    <source>
        <dbReference type="SAM" id="MobiDB-lite"/>
    </source>
</evidence>
<name>A0A7R8ZGT5_TIMDO</name>
<sequence>MVPGSIPGLAEKFIAGEIRNNSVRIETSSLRPLEAGTSLQGQIRRMQQQDACGPLDMSTRSHCLGPPPSYSESLMSSTYRPSVIACAPPQSQVDGGNARKRQRQQQSGGGVSDPVIDEHFRRSLGKDYTALFSSDTSSDLNKNNNKDSVAHIGLSVDDHFAKALGETWVKLQSSQSKEKKGKLASPSKTPSAAPASTNKAALVTPRRGLLST</sequence>
<gene>
    <name evidence="2" type="ORF">TDIB3V08_LOCUS11137</name>
</gene>
<dbReference type="PANTHER" id="PTHR17604">
    <property type="entry name" value="TRANSCRIPTION COFACTOR VESTIGIAL-LIKE PROTEIN 4"/>
    <property type="match status" value="1"/>
</dbReference>